<feature type="transmembrane region" description="Helical" evidence="1">
    <location>
        <begin position="7"/>
        <end position="26"/>
    </location>
</feature>
<evidence type="ECO:0000256" key="1">
    <source>
        <dbReference type="SAM" id="Phobius"/>
    </source>
</evidence>
<dbReference type="EMBL" id="UFTJ01000001">
    <property type="protein sequence ID" value="SSZ47021.1"/>
    <property type="molecule type" value="Genomic_DNA"/>
</dbReference>
<dbReference type="Proteomes" id="UP000255515">
    <property type="component" value="Unassembled WGS sequence"/>
</dbReference>
<keyword evidence="1" id="KW-0812">Transmembrane</keyword>
<keyword evidence="1" id="KW-1133">Transmembrane helix</keyword>
<sequence length="73" mass="8754">MNEYFRFLLVTFVSSLALIIFTYIFFPCTEVKSEIFRAFEETACNLISIFRKLLYIIISIIILLLIIDFFRKK</sequence>
<proteinExistence type="predicted"/>
<name>A0A376BZW2_9FLAO</name>
<evidence type="ECO:0000313" key="3">
    <source>
        <dbReference type="Proteomes" id="UP000255515"/>
    </source>
</evidence>
<gene>
    <name evidence="2" type="ORF">NCTC11661_00684</name>
</gene>
<feature type="transmembrane region" description="Helical" evidence="1">
    <location>
        <begin position="46"/>
        <end position="70"/>
    </location>
</feature>
<protein>
    <submittedName>
        <fullName evidence="2">Uncharacterized protein</fullName>
    </submittedName>
</protein>
<reference evidence="2 3" key="1">
    <citation type="submission" date="2018-06" db="EMBL/GenBank/DDBJ databases">
        <authorList>
            <consortium name="Pathogen Informatics"/>
            <person name="Doyle S."/>
        </authorList>
    </citation>
    <scope>NUCLEOTIDE SEQUENCE [LARGE SCALE GENOMIC DNA]</scope>
    <source>
        <strain evidence="2 3">NCTC11661</strain>
    </source>
</reference>
<dbReference type="AlphaFoldDB" id="A0A376BZW2"/>
<keyword evidence="1" id="KW-0472">Membrane</keyword>
<organism evidence="2 3">
    <name type="scientific">Bergeyella zoohelcum</name>
    <dbReference type="NCBI Taxonomy" id="1015"/>
    <lineage>
        <taxon>Bacteria</taxon>
        <taxon>Pseudomonadati</taxon>
        <taxon>Bacteroidota</taxon>
        <taxon>Flavobacteriia</taxon>
        <taxon>Flavobacteriales</taxon>
        <taxon>Weeksellaceae</taxon>
        <taxon>Bergeyella</taxon>
    </lineage>
</organism>
<evidence type="ECO:0000313" key="2">
    <source>
        <dbReference type="EMBL" id="SSZ47021.1"/>
    </source>
</evidence>
<accession>A0A376BZW2</accession>